<dbReference type="RefSeq" id="WP_280106571.1">
    <property type="nucleotide sequence ID" value="NZ_CP122961.1"/>
</dbReference>
<dbReference type="PRINTS" id="PR00032">
    <property type="entry name" value="HTHARAC"/>
</dbReference>
<keyword evidence="1" id="KW-0805">Transcription regulation</keyword>
<evidence type="ECO:0000256" key="2">
    <source>
        <dbReference type="ARBA" id="ARBA00023125"/>
    </source>
</evidence>
<keyword evidence="3" id="KW-0804">Transcription</keyword>
<sequence>MVDLSNVERLHSILETIPSYQMGLHSHEDHTMLLFPTWGTFKVAADEFDTHRWTMQSNVLIIPAGICHKTLSITQKQRHIAIYLHKDFEEYLLKHSGLGSKHTRSGVWQLSKDATVLLGVLERNLDNKSGNLANKCSDIADILIQDCLARSIISRDTGTSLVAEHGRHIAHAVINSLTEDLSMDVDLDLLSSKLGISRRHLTRLFREHTGYSIGEIHLKLRFREAKRLLSSTDLSIQLIALEVGFENASSFTRAFRRHLGCTPREIRMARSAQS</sequence>
<evidence type="ECO:0000313" key="5">
    <source>
        <dbReference type="EMBL" id="WGI26986.1"/>
    </source>
</evidence>
<reference evidence="5" key="1">
    <citation type="submission" date="2023-04" db="EMBL/GenBank/DDBJ databases">
        <title>Complete genome sequence of Halomonas alkaliantarctica MSP3 isolated from marine sediment, Jeju Island.</title>
        <authorList>
            <person name="Park S.-J."/>
        </authorList>
    </citation>
    <scope>NUCLEOTIDE SEQUENCE</scope>
    <source>
        <strain evidence="5">MSP3</strain>
    </source>
</reference>
<dbReference type="SUPFAM" id="SSF46689">
    <property type="entry name" value="Homeodomain-like"/>
    <property type="match status" value="2"/>
</dbReference>
<accession>A0ABY8LRD0</accession>
<dbReference type="SMART" id="SM00342">
    <property type="entry name" value="HTH_ARAC"/>
    <property type="match status" value="1"/>
</dbReference>
<dbReference type="Proteomes" id="UP001179830">
    <property type="component" value="Chromosome"/>
</dbReference>
<dbReference type="PROSITE" id="PS01124">
    <property type="entry name" value="HTH_ARAC_FAMILY_2"/>
    <property type="match status" value="1"/>
</dbReference>
<dbReference type="InterPro" id="IPR018060">
    <property type="entry name" value="HTH_AraC"/>
</dbReference>
<evidence type="ECO:0000256" key="1">
    <source>
        <dbReference type="ARBA" id="ARBA00023015"/>
    </source>
</evidence>
<dbReference type="Pfam" id="PF12833">
    <property type="entry name" value="HTH_18"/>
    <property type="match status" value="1"/>
</dbReference>
<evidence type="ECO:0000256" key="3">
    <source>
        <dbReference type="ARBA" id="ARBA00023163"/>
    </source>
</evidence>
<evidence type="ECO:0000259" key="4">
    <source>
        <dbReference type="PROSITE" id="PS01124"/>
    </source>
</evidence>
<dbReference type="InterPro" id="IPR020449">
    <property type="entry name" value="Tscrpt_reg_AraC-type_HTH"/>
</dbReference>
<feature type="domain" description="HTH araC/xylS-type" evidence="4">
    <location>
        <begin position="171"/>
        <end position="269"/>
    </location>
</feature>
<gene>
    <name evidence="5" type="ORF">QEN58_07965</name>
</gene>
<proteinExistence type="predicted"/>
<keyword evidence="2" id="KW-0238">DNA-binding</keyword>
<evidence type="ECO:0000313" key="6">
    <source>
        <dbReference type="Proteomes" id="UP001179830"/>
    </source>
</evidence>
<dbReference type="PANTHER" id="PTHR43280">
    <property type="entry name" value="ARAC-FAMILY TRANSCRIPTIONAL REGULATOR"/>
    <property type="match status" value="1"/>
</dbReference>
<protein>
    <submittedName>
        <fullName evidence="5">AraC family transcriptional regulator</fullName>
    </submittedName>
</protein>
<dbReference type="EMBL" id="CP122961">
    <property type="protein sequence ID" value="WGI26986.1"/>
    <property type="molecule type" value="Genomic_DNA"/>
</dbReference>
<keyword evidence="6" id="KW-1185">Reference proteome</keyword>
<name>A0ABY8LRD0_9GAMM</name>
<dbReference type="InterPro" id="IPR009057">
    <property type="entry name" value="Homeodomain-like_sf"/>
</dbReference>
<dbReference type="Gene3D" id="1.10.10.60">
    <property type="entry name" value="Homeodomain-like"/>
    <property type="match status" value="1"/>
</dbReference>
<organism evidence="5 6">
    <name type="scientific">Halomonas alkaliantarctica</name>
    <dbReference type="NCBI Taxonomy" id="232346"/>
    <lineage>
        <taxon>Bacteria</taxon>
        <taxon>Pseudomonadati</taxon>
        <taxon>Pseudomonadota</taxon>
        <taxon>Gammaproteobacteria</taxon>
        <taxon>Oceanospirillales</taxon>
        <taxon>Halomonadaceae</taxon>
        <taxon>Halomonas</taxon>
    </lineage>
</organism>
<dbReference type="PANTHER" id="PTHR43280:SF2">
    <property type="entry name" value="HTH-TYPE TRANSCRIPTIONAL REGULATOR EXSA"/>
    <property type="match status" value="1"/>
</dbReference>